<protein>
    <submittedName>
        <fullName evidence="4">O-acetyl-ADP-ribose deacetylase (Regulator of RNase III)</fullName>
    </submittedName>
</protein>
<dbReference type="SMART" id="SM00506">
    <property type="entry name" value="A1pp"/>
    <property type="match status" value="1"/>
</dbReference>
<reference evidence="4 5" key="1">
    <citation type="submission" date="2018-04" db="EMBL/GenBank/DDBJ databases">
        <title>Active sludge and wastewater microbial communities from Klosterneuburg, Austria.</title>
        <authorList>
            <person name="Wagner M."/>
        </authorList>
    </citation>
    <scope>NUCLEOTIDE SEQUENCE [LARGE SCALE GENOMIC DNA]</scope>
    <source>
        <strain evidence="4 5">Nl12</strain>
    </source>
</reference>
<dbReference type="AlphaFoldDB" id="A0A2T5ICV2"/>
<evidence type="ECO:0000256" key="1">
    <source>
        <dbReference type="ARBA" id="ARBA00035885"/>
    </source>
</evidence>
<sequence length="179" mass="19824">MIHEVRGDILLSHAQVIAHAVAPHDHFSQGLALSLRQQWPALAKDFHHFCHAMHPKAGDVWVWSGAMSKRVISLLTNEAPPGTGGKPPPARKEVLELSLRELRSLLESKRFTHIALPRLATGAGGLDWKVVEPLIERHLGDLDLPIYIYTQYEEGVQAIEPGLSRPGGVDRKLDASHKQ</sequence>
<dbReference type="PANTHER" id="PTHR12521:SF0">
    <property type="entry name" value="ADP-RIBOSE GLYCOHYDROLASE OARD1"/>
    <property type="match status" value="1"/>
</dbReference>
<evidence type="ECO:0000259" key="3">
    <source>
        <dbReference type="PROSITE" id="PS51154"/>
    </source>
</evidence>
<dbReference type="InterPro" id="IPR050892">
    <property type="entry name" value="ADP-ribose_metab_enzymes"/>
</dbReference>
<dbReference type="EMBL" id="QAOK01000008">
    <property type="protein sequence ID" value="PTQ81652.1"/>
    <property type="molecule type" value="Genomic_DNA"/>
</dbReference>
<dbReference type="SUPFAM" id="SSF52949">
    <property type="entry name" value="Macro domain-like"/>
    <property type="match status" value="1"/>
</dbReference>
<feature type="region of interest" description="Disordered" evidence="2">
    <location>
        <begin position="160"/>
        <end position="179"/>
    </location>
</feature>
<comment type="catalytic activity">
    <reaction evidence="1">
        <text>an N-(ADP-alpha-D-ribosyl)-thymidine in DNA + H2O = a thymidine in DNA + ADP-D-ribose</text>
        <dbReference type="Rhea" id="RHEA:71655"/>
        <dbReference type="Rhea" id="RHEA-COMP:13556"/>
        <dbReference type="Rhea" id="RHEA-COMP:18051"/>
        <dbReference type="ChEBI" id="CHEBI:15377"/>
        <dbReference type="ChEBI" id="CHEBI:57967"/>
        <dbReference type="ChEBI" id="CHEBI:137386"/>
        <dbReference type="ChEBI" id="CHEBI:191199"/>
    </reaction>
    <physiologicalReaction direction="left-to-right" evidence="1">
        <dbReference type="Rhea" id="RHEA:71656"/>
    </physiologicalReaction>
</comment>
<dbReference type="Gene3D" id="3.40.220.10">
    <property type="entry name" value="Leucine Aminopeptidase, subunit E, domain 1"/>
    <property type="match status" value="1"/>
</dbReference>
<dbReference type="InterPro" id="IPR002589">
    <property type="entry name" value="Macro_dom"/>
</dbReference>
<evidence type="ECO:0000313" key="4">
    <source>
        <dbReference type="EMBL" id="PTQ81652.1"/>
    </source>
</evidence>
<dbReference type="PANTHER" id="PTHR12521">
    <property type="entry name" value="PROTEIN C6ORF130"/>
    <property type="match status" value="1"/>
</dbReference>
<dbReference type="InterPro" id="IPR043472">
    <property type="entry name" value="Macro_dom-like"/>
</dbReference>
<feature type="compositionally biased region" description="Basic and acidic residues" evidence="2">
    <location>
        <begin position="168"/>
        <end position="179"/>
    </location>
</feature>
<dbReference type="RefSeq" id="WP_107761875.1">
    <property type="nucleotide sequence ID" value="NZ_QAOK01000008.1"/>
</dbReference>
<organism evidence="4 5">
    <name type="scientific">Nitrosospira multiformis</name>
    <dbReference type="NCBI Taxonomy" id="1231"/>
    <lineage>
        <taxon>Bacteria</taxon>
        <taxon>Pseudomonadati</taxon>
        <taxon>Pseudomonadota</taxon>
        <taxon>Betaproteobacteria</taxon>
        <taxon>Nitrosomonadales</taxon>
        <taxon>Nitrosomonadaceae</taxon>
        <taxon>Nitrosospira</taxon>
    </lineage>
</organism>
<comment type="caution">
    <text evidence="4">The sequence shown here is derived from an EMBL/GenBank/DDBJ whole genome shotgun (WGS) entry which is preliminary data.</text>
</comment>
<feature type="domain" description="Macro" evidence="3">
    <location>
        <begin position="1"/>
        <end position="167"/>
    </location>
</feature>
<name>A0A2T5ICV2_9PROT</name>
<gene>
    <name evidence="4" type="ORF">C8R21_10828</name>
</gene>
<dbReference type="GO" id="GO:0140291">
    <property type="term" value="P:peptidyl-glutamate ADP-deribosylation"/>
    <property type="evidence" value="ECO:0007669"/>
    <property type="project" value="TreeGrafter"/>
</dbReference>
<evidence type="ECO:0000313" key="5">
    <source>
        <dbReference type="Proteomes" id="UP000244152"/>
    </source>
</evidence>
<dbReference type="Proteomes" id="UP000244152">
    <property type="component" value="Unassembled WGS sequence"/>
</dbReference>
<proteinExistence type="predicted"/>
<accession>A0A2T5ICV2</accession>
<evidence type="ECO:0000256" key="2">
    <source>
        <dbReference type="SAM" id="MobiDB-lite"/>
    </source>
</evidence>
<dbReference type="PROSITE" id="PS51154">
    <property type="entry name" value="MACRO"/>
    <property type="match status" value="1"/>
</dbReference>